<dbReference type="Pfam" id="PF03374">
    <property type="entry name" value="ANT"/>
    <property type="match status" value="1"/>
</dbReference>
<name>A0A8S5U5Z9_9CAUD</name>
<dbReference type="Pfam" id="PF02498">
    <property type="entry name" value="Bro-N"/>
    <property type="match status" value="1"/>
</dbReference>
<reference evidence="2" key="1">
    <citation type="journal article" date="2021" name="Proc. Natl. Acad. Sci. U.S.A.">
        <title>A Catalog of Tens of Thousands of Viruses from Human Metagenomes Reveals Hidden Associations with Chronic Diseases.</title>
        <authorList>
            <person name="Tisza M.J."/>
            <person name="Buck C.B."/>
        </authorList>
    </citation>
    <scope>NUCLEOTIDE SEQUENCE</scope>
    <source>
        <strain evidence="2">CtwHj1</strain>
    </source>
</reference>
<evidence type="ECO:0000259" key="1">
    <source>
        <dbReference type="PROSITE" id="PS51750"/>
    </source>
</evidence>
<dbReference type="PANTHER" id="PTHR36180">
    <property type="entry name" value="DNA-BINDING PROTEIN-RELATED-RELATED"/>
    <property type="match status" value="1"/>
</dbReference>
<protein>
    <submittedName>
        <fullName evidence="2">KilAC domain protein</fullName>
    </submittedName>
</protein>
<organism evidence="2">
    <name type="scientific">Siphoviridae sp. ctwHj1</name>
    <dbReference type="NCBI Taxonomy" id="2825727"/>
    <lineage>
        <taxon>Viruses</taxon>
        <taxon>Duplodnaviria</taxon>
        <taxon>Heunggongvirae</taxon>
        <taxon>Uroviricota</taxon>
        <taxon>Caudoviricetes</taxon>
    </lineage>
</organism>
<proteinExistence type="predicted"/>
<evidence type="ECO:0000313" key="2">
    <source>
        <dbReference type="EMBL" id="DAF89905.1"/>
    </source>
</evidence>
<dbReference type="PANTHER" id="PTHR36180:SF2">
    <property type="entry name" value="BRO FAMILY PROTEIN"/>
    <property type="match status" value="1"/>
</dbReference>
<sequence>MSEMHIFEKAEFGKVRVVERESEPWFVAKDVCSCLELGNVGQALSYLDVDEKSSIDPNIITADVGFDAMMKDAHTPMRSVIPEAGRGGRPLSLVSEPGLYSLVLRSRKPEAKAFKRWVTHDVIPSIRKRGLYATPHTVEAMLADPDTAIKLLTSLKEERAKSAALAAKVEQDAPKVLFADAVSTSKTSILIGDMAKILAQNGIKIGQKRLFAYLREHGYLMQAGRSKNIPTQHSIEKGLFEVKESAVTMPDGSVRTRITPMVTGKGQLYFVKKFLSATTPEAA</sequence>
<dbReference type="PROSITE" id="PS51750">
    <property type="entry name" value="BRO_N"/>
    <property type="match status" value="1"/>
</dbReference>
<dbReference type="GO" id="GO:0003677">
    <property type="term" value="F:DNA binding"/>
    <property type="evidence" value="ECO:0007669"/>
    <property type="project" value="InterPro"/>
</dbReference>
<dbReference type="EMBL" id="BK016018">
    <property type="protein sequence ID" value="DAF89905.1"/>
    <property type="molecule type" value="Genomic_DNA"/>
</dbReference>
<feature type="domain" description="Bro-N" evidence="1">
    <location>
        <begin position="9"/>
        <end position="130"/>
    </location>
</feature>
<dbReference type="InterPro" id="IPR003497">
    <property type="entry name" value="BRO_N_domain"/>
</dbReference>
<dbReference type="InterPro" id="IPR005039">
    <property type="entry name" value="Ant_C"/>
</dbReference>
<accession>A0A8S5U5Z9</accession>
<dbReference type="SMART" id="SM01040">
    <property type="entry name" value="Bro-N"/>
    <property type="match status" value="1"/>
</dbReference>